<dbReference type="Proteomes" id="UP000291822">
    <property type="component" value="Unassembled WGS sequence"/>
</dbReference>
<proteinExistence type="predicted"/>
<organism evidence="3 4">
    <name type="scientific">Dyella soli</name>
    <dbReference type="NCBI Taxonomy" id="522319"/>
    <lineage>
        <taxon>Bacteria</taxon>
        <taxon>Pseudomonadati</taxon>
        <taxon>Pseudomonadota</taxon>
        <taxon>Gammaproteobacteria</taxon>
        <taxon>Lysobacterales</taxon>
        <taxon>Rhodanobacteraceae</taxon>
        <taxon>Dyella</taxon>
    </lineage>
</organism>
<dbReference type="InterPro" id="IPR036761">
    <property type="entry name" value="TTHA0802/YceI-like_sf"/>
</dbReference>
<evidence type="ECO:0000256" key="1">
    <source>
        <dbReference type="SAM" id="SignalP"/>
    </source>
</evidence>
<dbReference type="SMART" id="SM00867">
    <property type="entry name" value="YceI"/>
    <property type="match status" value="1"/>
</dbReference>
<dbReference type="AlphaFoldDB" id="A0A4R0YSC6"/>
<sequence length="205" mass="22598">MTAFTRLRRWLACIVLAALPLAAMAADDTYRYDTVHSQILFSISHNGYSRPFGRLHIAKGWLRFDPKAWDRAATELDIDLGSLDMGDAAWNQAVLKPGFLDGAGQRYAHFVSTSVERKDDSHGILHGQLTLKGVTRNIEISFTVNRIGTTVYGMHKVAGFSGIATLDRNEFGMTSNPNAIGSSVSIWLELEAIQDDNAGKEKETP</sequence>
<dbReference type="InterPro" id="IPR007372">
    <property type="entry name" value="Lipid/polyisoprenoid-bd_YceI"/>
</dbReference>
<reference evidence="3 4" key="1">
    <citation type="submission" date="2019-02" db="EMBL/GenBank/DDBJ databases">
        <title>Dyella amyloliquefaciens sp. nov., isolated from forest soil.</title>
        <authorList>
            <person name="Gao Z.-H."/>
            <person name="Qiu L.-H."/>
        </authorList>
    </citation>
    <scope>NUCLEOTIDE SEQUENCE [LARGE SCALE GENOMIC DNA]</scope>
    <source>
        <strain evidence="3 4">KACC 12747</strain>
    </source>
</reference>
<evidence type="ECO:0000259" key="2">
    <source>
        <dbReference type="SMART" id="SM00867"/>
    </source>
</evidence>
<accession>A0A4R0YSC6</accession>
<name>A0A4R0YSC6_9GAMM</name>
<feature type="signal peptide" evidence="1">
    <location>
        <begin position="1"/>
        <end position="25"/>
    </location>
</feature>
<evidence type="ECO:0000313" key="3">
    <source>
        <dbReference type="EMBL" id="TCI12122.1"/>
    </source>
</evidence>
<gene>
    <name evidence="3" type="ORF">EZM97_01785</name>
</gene>
<dbReference type="Pfam" id="PF04264">
    <property type="entry name" value="YceI"/>
    <property type="match status" value="1"/>
</dbReference>
<comment type="caution">
    <text evidence="3">The sequence shown here is derived from an EMBL/GenBank/DDBJ whole genome shotgun (WGS) entry which is preliminary data.</text>
</comment>
<keyword evidence="1" id="KW-0732">Signal</keyword>
<feature type="chain" id="PRO_5020223760" evidence="1">
    <location>
        <begin position="26"/>
        <end position="205"/>
    </location>
</feature>
<keyword evidence="4" id="KW-1185">Reference proteome</keyword>
<dbReference type="Gene3D" id="2.40.128.110">
    <property type="entry name" value="Lipid/polyisoprenoid-binding, YceI-like"/>
    <property type="match status" value="1"/>
</dbReference>
<feature type="domain" description="Lipid/polyisoprenoid-binding YceI-like" evidence="2">
    <location>
        <begin position="29"/>
        <end position="193"/>
    </location>
</feature>
<dbReference type="SUPFAM" id="SSF101874">
    <property type="entry name" value="YceI-like"/>
    <property type="match status" value="1"/>
</dbReference>
<dbReference type="PANTHER" id="PTHR34406:SF1">
    <property type="entry name" value="PROTEIN YCEI"/>
    <property type="match status" value="1"/>
</dbReference>
<dbReference type="PANTHER" id="PTHR34406">
    <property type="entry name" value="PROTEIN YCEI"/>
    <property type="match status" value="1"/>
</dbReference>
<dbReference type="RefSeq" id="WP_131151098.1">
    <property type="nucleotide sequence ID" value="NZ_SJTG01000001.1"/>
</dbReference>
<evidence type="ECO:0000313" key="4">
    <source>
        <dbReference type="Proteomes" id="UP000291822"/>
    </source>
</evidence>
<protein>
    <submittedName>
        <fullName evidence="3">Polyisoprenoid-binding protein</fullName>
    </submittedName>
</protein>
<dbReference type="EMBL" id="SJTG01000001">
    <property type="protein sequence ID" value="TCI12122.1"/>
    <property type="molecule type" value="Genomic_DNA"/>
</dbReference>